<reference evidence="1" key="1">
    <citation type="submission" date="2022-01" db="EMBL/GenBank/DDBJ databases">
        <title>Gillisia lutea sp. nov., isolated from marine plastic residues from the Malvarosa beach (Valencia, Spain).</title>
        <authorList>
            <person name="Vidal-Verdu A."/>
            <person name="Molina-Menor E."/>
            <person name="Satari L."/>
            <person name="Pascual J."/>
            <person name="Pereto J."/>
            <person name="Porcar M."/>
        </authorList>
    </citation>
    <scope>NUCLEOTIDE SEQUENCE</scope>
    <source>
        <strain evidence="1">M10.2A</strain>
    </source>
</reference>
<accession>A0ABS9EEB9</accession>
<dbReference type="PROSITE" id="PS51257">
    <property type="entry name" value="PROKAR_LIPOPROTEIN"/>
    <property type="match status" value="1"/>
</dbReference>
<sequence>MKYIFLTLFTTMSILACSSLKNEQVNDYVITYNAYSRGFSSTYIIDKNQITVKNGRDDDQVKSSVISSAERKKLDLILKSINLSQLNDYQPPSEERTRDAAPHADLSIQFKGKTYTSQTFDHGNPPLQIEALTKTIIRLAETVE</sequence>
<comment type="caution">
    <text evidence="1">The sequence shown here is derived from an EMBL/GenBank/DDBJ whole genome shotgun (WGS) entry which is preliminary data.</text>
</comment>
<protein>
    <recommendedName>
        <fullName evidence="3">Lipoprotein</fullName>
    </recommendedName>
</protein>
<dbReference type="RefSeq" id="WP_236132654.1">
    <property type="nucleotide sequence ID" value="NZ_JAKGTH010000006.1"/>
</dbReference>
<keyword evidence="2" id="KW-1185">Reference proteome</keyword>
<evidence type="ECO:0000313" key="2">
    <source>
        <dbReference type="Proteomes" id="UP001179363"/>
    </source>
</evidence>
<gene>
    <name evidence="1" type="ORF">L1I30_02405</name>
</gene>
<name>A0ABS9EEB9_9FLAO</name>
<evidence type="ECO:0000313" key="1">
    <source>
        <dbReference type="EMBL" id="MCF4100509.1"/>
    </source>
</evidence>
<dbReference type="Proteomes" id="UP001179363">
    <property type="component" value="Unassembled WGS sequence"/>
</dbReference>
<organism evidence="1 2">
    <name type="scientific">Gillisia lutea</name>
    <dbReference type="NCBI Taxonomy" id="2909668"/>
    <lineage>
        <taxon>Bacteria</taxon>
        <taxon>Pseudomonadati</taxon>
        <taxon>Bacteroidota</taxon>
        <taxon>Flavobacteriia</taxon>
        <taxon>Flavobacteriales</taxon>
        <taxon>Flavobacteriaceae</taxon>
        <taxon>Gillisia</taxon>
    </lineage>
</organism>
<dbReference type="EMBL" id="JAKGTH010000006">
    <property type="protein sequence ID" value="MCF4100509.1"/>
    <property type="molecule type" value="Genomic_DNA"/>
</dbReference>
<proteinExistence type="predicted"/>
<evidence type="ECO:0008006" key="3">
    <source>
        <dbReference type="Google" id="ProtNLM"/>
    </source>
</evidence>